<proteinExistence type="predicted"/>
<gene>
    <name evidence="7" type="ORF">B1B_03845</name>
</gene>
<feature type="transmembrane region" description="Helical" evidence="5">
    <location>
        <begin position="6"/>
        <end position="24"/>
    </location>
</feature>
<evidence type="ECO:0000313" key="7">
    <source>
        <dbReference type="EMBL" id="EQD72293.1"/>
    </source>
</evidence>
<organism evidence="7">
    <name type="scientific">mine drainage metagenome</name>
    <dbReference type="NCBI Taxonomy" id="410659"/>
    <lineage>
        <taxon>unclassified sequences</taxon>
        <taxon>metagenomes</taxon>
        <taxon>ecological metagenomes</taxon>
    </lineage>
</organism>
<dbReference type="PANTHER" id="PTHR33507:SF3">
    <property type="entry name" value="INNER MEMBRANE PROTEIN YBBJ"/>
    <property type="match status" value="1"/>
</dbReference>
<reference evidence="7" key="1">
    <citation type="submission" date="2013-08" db="EMBL/GenBank/DDBJ databases">
        <authorList>
            <person name="Mendez C."/>
            <person name="Richter M."/>
            <person name="Ferrer M."/>
            <person name="Sanchez J."/>
        </authorList>
    </citation>
    <scope>NUCLEOTIDE SEQUENCE</scope>
</reference>
<name>T1BUN0_9ZZZZ</name>
<dbReference type="InterPro" id="IPR052165">
    <property type="entry name" value="Membrane_assoc_protease"/>
</dbReference>
<keyword evidence="3 5" id="KW-1133">Transmembrane helix</keyword>
<feature type="transmembrane region" description="Helical" evidence="5">
    <location>
        <begin position="58"/>
        <end position="76"/>
    </location>
</feature>
<dbReference type="SUPFAM" id="SSF141322">
    <property type="entry name" value="NfeD domain-like"/>
    <property type="match status" value="1"/>
</dbReference>
<dbReference type="GO" id="GO:0005886">
    <property type="term" value="C:plasma membrane"/>
    <property type="evidence" value="ECO:0007669"/>
    <property type="project" value="TreeGrafter"/>
</dbReference>
<feature type="domain" description="NfeD-like C-terminal" evidence="6">
    <location>
        <begin position="91"/>
        <end position="148"/>
    </location>
</feature>
<evidence type="ECO:0000256" key="5">
    <source>
        <dbReference type="SAM" id="Phobius"/>
    </source>
</evidence>
<comment type="subcellular location">
    <subcellularLocation>
        <location evidence="1">Membrane</location>
        <topology evidence="1">Multi-pass membrane protein</topology>
    </subcellularLocation>
</comment>
<dbReference type="PANTHER" id="PTHR33507">
    <property type="entry name" value="INNER MEMBRANE PROTEIN YBBJ"/>
    <property type="match status" value="1"/>
</dbReference>
<protein>
    <submittedName>
        <fullName evidence="7">Nodulation efficiency protein D</fullName>
    </submittedName>
</protein>
<comment type="caution">
    <text evidence="7">The sequence shown here is derived from an EMBL/GenBank/DDBJ whole genome shotgun (WGS) entry which is preliminary data.</text>
</comment>
<accession>T1BUN0</accession>
<keyword evidence="2 5" id="KW-0812">Transmembrane</keyword>
<reference evidence="7" key="2">
    <citation type="journal article" date="2014" name="ISME J.">
        <title>Microbial stratification in low pH oxic and suboxic macroscopic growths along an acid mine drainage.</title>
        <authorList>
            <person name="Mendez-Garcia C."/>
            <person name="Mesa V."/>
            <person name="Sprenger R.R."/>
            <person name="Richter M."/>
            <person name="Diez M.S."/>
            <person name="Solano J."/>
            <person name="Bargiela R."/>
            <person name="Golyshina O.V."/>
            <person name="Manteca A."/>
            <person name="Ramos J.L."/>
            <person name="Gallego J.R."/>
            <person name="Llorente I."/>
            <person name="Martins Dos Santos V.A."/>
            <person name="Jensen O.N."/>
            <person name="Pelaez A.I."/>
            <person name="Sanchez J."/>
            <person name="Ferrer M."/>
        </authorList>
    </citation>
    <scope>NUCLEOTIDE SEQUENCE</scope>
</reference>
<evidence type="ECO:0000256" key="1">
    <source>
        <dbReference type="ARBA" id="ARBA00004141"/>
    </source>
</evidence>
<keyword evidence="4 5" id="KW-0472">Membrane</keyword>
<evidence type="ECO:0000256" key="4">
    <source>
        <dbReference type="ARBA" id="ARBA00023136"/>
    </source>
</evidence>
<dbReference type="EMBL" id="AUZY01002387">
    <property type="protein sequence ID" value="EQD72293.1"/>
    <property type="molecule type" value="Genomic_DNA"/>
</dbReference>
<dbReference type="Pfam" id="PF01957">
    <property type="entry name" value="NfeD"/>
    <property type="match status" value="1"/>
</dbReference>
<evidence type="ECO:0000256" key="2">
    <source>
        <dbReference type="ARBA" id="ARBA00022692"/>
    </source>
</evidence>
<dbReference type="InterPro" id="IPR012340">
    <property type="entry name" value="NA-bd_OB-fold"/>
</dbReference>
<feature type="transmembrane region" description="Helical" evidence="5">
    <location>
        <begin position="29"/>
        <end position="46"/>
    </location>
</feature>
<evidence type="ECO:0000259" key="6">
    <source>
        <dbReference type="Pfam" id="PF01957"/>
    </source>
</evidence>
<dbReference type="Gene3D" id="2.40.50.140">
    <property type="entry name" value="Nucleic acid-binding proteins"/>
    <property type="match status" value="1"/>
</dbReference>
<sequence>MAISEALGITIVVVGLALIFFEFIHPGAILLIPGSILVVVGLFYLLDPSGLFGSDYGPLAIVGVALLAALIEIPYYRHVAPVHPPMAATAAGLVGKVGVVTATVVPDTLHGKVRLESEIWSARADREIPVGTRVQVVNAGGVSVEVAPVSTEESSPEPRRDL</sequence>
<dbReference type="InterPro" id="IPR002810">
    <property type="entry name" value="NfeD-like_C"/>
</dbReference>
<dbReference type="AlphaFoldDB" id="T1BUN0"/>
<evidence type="ECO:0000256" key="3">
    <source>
        <dbReference type="ARBA" id="ARBA00022989"/>
    </source>
</evidence>